<proteinExistence type="predicted"/>
<gene>
    <name evidence="2" type="ORF">BO71DRAFT_474583</name>
</gene>
<feature type="compositionally biased region" description="Polar residues" evidence="1">
    <location>
        <begin position="76"/>
        <end position="86"/>
    </location>
</feature>
<evidence type="ECO:0000313" key="2">
    <source>
        <dbReference type="EMBL" id="PYH95071.1"/>
    </source>
</evidence>
<dbReference type="VEuPathDB" id="FungiDB:BO71DRAFT_474583"/>
<dbReference type="Proteomes" id="UP000247810">
    <property type="component" value="Unassembled WGS sequence"/>
</dbReference>
<keyword evidence="3" id="KW-1185">Reference proteome</keyword>
<dbReference type="AlphaFoldDB" id="A0A319DCT7"/>
<organism evidence="2 3">
    <name type="scientific">Aspergillus ellipticus CBS 707.79</name>
    <dbReference type="NCBI Taxonomy" id="1448320"/>
    <lineage>
        <taxon>Eukaryota</taxon>
        <taxon>Fungi</taxon>
        <taxon>Dikarya</taxon>
        <taxon>Ascomycota</taxon>
        <taxon>Pezizomycotina</taxon>
        <taxon>Eurotiomycetes</taxon>
        <taxon>Eurotiomycetidae</taxon>
        <taxon>Eurotiales</taxon>
        <taxon>Aspergillaceae</taxon>
        <taxon>Aspergillus</taxon>
        <taxon>Aspergillus subgen. Circumdati</taxon>
    </lineage>
</organism>
<dbReference type="EMBL" id="KZ825860">
    <property type="protein sequence ID" value="PYH95071.1"/>
    <property type="molecule type" value="Genomic_DNA"/>
</dbReference>
<accession>A0A319DCT7</accession>
<protein>
    <submittedName>
        <fullName evidence="2">Uncharacterized protein</fullName>
    </submittedName>
</protein>
<sequence>MPNSVPDLWFGIVTSASKRAPLFCLRIPFVFQSPDYPHATSTTLRTQLHPSRLPGPAHTTLHHPAPSPTPQESRHSNPSNFPDSSQPPTSNLTRPPPPTPPIGRVAAHHGLKKVSSKANRKGFPAFCSILNNNIINLKKAITTELNKYQFYLLLPVLPECISGVNSLVIQIYSFEEKITGENALKYWILYLDWQQARYLYKLNKILYPPLSSPLIIAA</sequence>
<feature type="compositionally biased region" description="Polar residues" evidence="1">
    <location>
        <begin position="40"/>
        <end position="49"/>
    </location>
</feature>
<name>A0A319DCT7_9EURO</name>
<evidence type="ECO:0000313" key="3">
    <source>
        <dbReference type="Proteomes" id="UP000247810"/>
    </source>
</evidence>
<reference evidence="2 3" key="1">
    <citation type="submission" date="2018-02" db="EMBL/GenBank/DDBJ databases">
        <title>The genomes of Aspergillus section Nigri reveals drivers in fungal speciation.</title>
        <authorList>
            <consortium name="DOE Joint Genome Institute"/>
            <person name="Vesth T.C."/>
            <person name="Nybo J."/>
            <person name="Theobald S."/>
            <person name="Brandl J."/>
            <person name="Frisvad J.C."/>
            <person name="Nielsen K.F."/>
            <person name="Lyhne E.K."/>
            <person name="Kogle M.E."/>
            <person name="Kuo A."/>
            <person name="Riley R."/>
            <person name="Clum A."/>
            <person name="Nolan M."/>
            <person name="Lipzen A."/>
            <person name="Salamov A."/>
            <person name="Henrissat B."/>
            <person name="Wiebenga A."/>
            <person name="De vries R.P."/>
            <person name="Grigoriev I.V."/>
            <person name="Mortensen U.H."/>
            <person name="Andersen M.R."/>
            <person name="Baker S.E."/>
        </authorList>
    </citation>
    <scope>NUCLEOTIDE SEQUENCE [LARGE SCALE GENOMIC DNA]</scope>
    <source>
        <strain evidence="2 3">CBS 707.79</strain>
    </source>
</reference>
<evidence type="ECO:0000256" key="1">
    <source>
        <dbReference type="SAM" id="MobiDB-lite"/>
    </source>
</evidence>
<feature type="region of interest" description="Disordered" evidence="1">
    <location>
        <begin position="40"/>
        <end position="105"/>
    </location>
</feature>